<proteinExistence type="predicted"/>
<dbReference type="PANTHER" id="PTHR31672:SF13">
    <property type="entry name" value="F-BOX PROTEIN CPR30-LIKE"/>
    <property type="match status" value="1"/>
</dbReference>
<comment type="caution">
    <text evidence="2">The sequence shown here is derived from an EMBL/GenBank/DDBJ whole genome shotgun (WGS) entry which is preliminary data.</text>
</comment>
<dbReference type="InterPro" id="IPR013187">
    <property type="entry name" value="F-box-assoc_dom_typ3"/>
</dbReference>
<dbReference type="EMBL" id="CAKOAT010387377">
    <property type="protein sequence ID" value="CAH8364630.1"/>
    <property type="molecule type" value="Genomic_DNA"/>
</dbReference>
<name>A0ABC8L2M1_ERUVS</name>
<dbReference type="InterPro" id="IPR017451">
    <property type="entry name" value="F-box-assoc_interact_dom"/>
</dbReference>
<dbReference type="PANTHER" id="PTHR31672">
    <property type="entry name" value="BNACNNG10540D PROTEIN"/>
    <property type="match status" value="1"/>
</dbReference>
<dbReference type="InterPro" id="IPR011043">
    <property type="entry name" value="Gal_Oxase/kelch_b-propeller"/>
</dbReference>
<gene>
    <name evidence="2" type="ORF">ERUC_LOCUS30208</name>
</gene>
<evidence type="ECO:0000259" key="1">
    <source>
        <dbReference type="Pfam" id="PF08268"/>
    </source>
</evidence>
<dbReference type="SUPFAM" id="SSF81383">
    <property type="entry name" value="F-box domain"/>
    <property type="match status" value="1"/>
</dbReference>
<accession>A0ABC8L2M1</accession>
<dbReference type="InterPro" id="IPR036047">
    <property type="entry name" value="F-box-like_dom_sf"/>
</dbReference>
<organism evidence="2 3">
    <name type="scientific">Eruca vesicaria subsp. sativa</name>
    <name type="common">Garden rocket</name>
    <name type="synonym">Eruca sativa</name>
    <dbReference type="NCBI Taxonomy" id="29727"/>
    <lineage>
        <taxon>Eukaryota</taxon>
        <taxon>Viridiplantae</taxon>
        <taxon>Streptophyta</taxon>
        <taxon>Embryophyta</taxon>
        <taxon>Tracheophyta</taxon>
        <taxon>Spermatophyta</taxon>
        <taxon>Magnoliopsida</taxon>
        <taxon>eudicotyledons</taxon>
        <taxon>Gunneridae</taxon>
        <taxon>Pentapetalae</taxon>
        <taxon>rosids</taxon>
        <taxon>malvids</taxon>
        <taxon>Brassicales</taxon>
        <taxon>Brassicaceae</taxon>
        <taxon>Brassiceae</taxon>
        <taxon>Eruca</taxon>
    </lineage>
</organism>
<evidence type="ECO:0000313" key="2">
    <source>
        <dbReference type="EMBL" id="CAH8364630.1"/>
    </source>
</evidence>
<dbReference type="InterPro" id="IPR050796">
    <property type="entry name" value="SCF_F-box_component"/>
</dbReference>
<sequence length="397" mass="45301">MASFPMDIVTDVLHRLPATTLVRCLLLSKPCFSLINSPDFIASHLKRTLETEDHIMILLLTILRLLSLIENPLLTGGFTQFFGSVNGIIGLTNPPTDFALFNPSTRKIHPLPVAPIDFPERSLTRRQYVFYGLGHDSVTDDYKVVRMIQSKDRGGDDESVGYPFEVKVFSLKSNKWKRVQLLSEDVEILFDSFFFRLLYRRGNGVLVSNSLHWILIHNEGDFGMNTIIRYDLATDELGLVSFSHDVYCKGMDIGVLGGCLCMMCYNEVRHADVWIMREYGGEWSKFLSVPQPESVVSFEFVRPLVYSKDRRKILFEINNGKLFWFDLGSKSFETLVIKGCEDLQCNAEIVVSSLVLGCKGDLGRAREKKMMQKGNKRWGAHLYNVLSYLFLFLDSDI</sequence>
<reference evidence="2 3" key="1">
    <citation type="submission" date="2022-03" db="EMBL/GenBank/DDBJ databases">
        <authorList>
            <person name="Macdonald S."/>
            <person name="Ahmed S."/>
            <person name="Newling K."/>
        </authorList>
    </citation>
    <scope>NUCLEOTIDE SEQUENCE [LARGE SCALE GENOMIC DNA]</scope>
</reference>
<keyword evidence="3" id="KW-1185">Reference proteome</keyword>
<feature type="domain" description="F-box associated beta-propeller type 3" evidence="1">
    <location>
        <begin position="79"/>
        <end position="343"/>
    </location>
</feature>
<dbReference type="Pfam" id="PF08268">
    <property type="entry name" value="FBA_3"/>
    <property type="match status" value="1"/>
</dbReference>
<dbReference type="NCBIfam" id="TIGR01640">
    <property type="entry name" value="F_box_assoc_1"/>
    <property type="match status" value="1"/>
</dbReference>
<protein>
    <recommendedName>
        <fullName evidence="1">F-box associated beta-propeller type 3 domain-containing protein</fullName>
    </recommendedName>
</protein>
<dbReference type="AlphaFoldDB" id="A0ABC8L2M1"/>
<dbReference type="Proteomes" id="UP001642260">
    <property type="component" value="Unassembled WGS sequence"/>
</dbReference>
<dbReference type="SUPFAM" id="SSF50965">
    <property type="entry name" value="Galactose oxidase, central domain"/>
    <property type="match status" value="1"/>
</dbReference>
<evidence type="ECO:0000313" key="3">
    <source>
        <dbReference type="Proteomes" id="UP001642260"/>
    </source>
</evidence>